<reference evidence="7 8" key="1">
    <citation type="submission" date="2018-06" db="EMBL/GenBank/DDBJ databases">
        <title>Complete Genomes of Monosporascus.</title>
        <authorList>
            <person name="Robinson A.J."/>
            <person name="Natvig D.O."/>
        </authorList>
    </citation>
    <scope>NUCLEOTIDE SEQUENCE [LARGE SCALE GENOMIC DNA]</scope>
    <source>
        <strain evidence="7 8">CBS 110550</strain>
    </source>
</reference>
<evidence type="ECO:0000313" key="8">
    <source>
        <dbReference type="Proteomes" id="UP000293360"/>
    </source>
</evidence>
<dbReference type="InterPro" id="IPR032466">
    <property type="entry name" value="Metal_Hydrolase"/>
</dbReference>
<proteinExistence type="predicted"/>
<evidence type="ECO:0000256" key="2">
    <source>
        <dbReference type="ARBA" id="ARBA00022723"/>
    </source>
</evidence>
<organism evidence="7 8">
    <name type="scientific">Monosporascus ibericus</name>
    <dbReference type="NCBI Taxonomy" id="155417"/>
    <lineage>
        <taxon>Eukaryota</taxon>
        <taxon>Fungi</taxon>
        <taxon>Dikarya</taxon>
        <taxon>Ascomycota</taxon>
        <taxon>Pezizomycotina</taxon>
        <taxon>Sordariomycetes</taxon>
        <taxon>Xylariomycetidae</taxon>
        <taxon>Xylariales</taxon>
        <taxon>Xylariales incertae sedis</taxon>
        <taxon>Monosporascus</taxon>
    </lineage>
</organism>
<evidence type="ECO:0000259" key="6">
    <source>
        <dbReference type="Pfam" id="PF01979"/>
    </source>
</evidence>
<keyword evidence="3" id="KW-0378">Hydrolase</keyword>
<evidence type="ECO:0000256" key="5">
    <source>
        <dbReference type="SAM" id="SignalP"/>
    </source>
</evidence>
<dbReference type="OrthoDB" id="194468at2759"/>
<comment type="caution">
    <text evidence="7">The sequence shown here is derived from an EMBL/GenBank/DDBJ whole genome shotgun (WGS) entry which is preliminary data.</text>
</comment>
<keyword evidence="4" id="KW-0862">Zinc</keyword>
<evidence type="ECO:0000256" key="4">
    <source>
        <dbReference type="ARBA" id="ARBA00022833"/>
    </source>
</evidence>
<dbReference type="GO" id="GO:0046872">
    <property type="term" value="F:metal ion binding"/>
    <property type="evidence" value="ECO:0007669"/>
    <property type="project" value="UniProtKB-KW"/>
</dbReference>
<dbReference type="InterPro" id="IPR011059">
    <property type="entry name" value="Metal-dep_hydrolase_composite"/>
</dbReference>
<dbReference type="EMBL" id="QJNU01000136">
    <property type="protein sequence ID" value="RYP06296.1"/>
    <property type="molecule type" value="Genomic_DNA"/>
</dbReference>
<comment type="cofactor">
    <cofactor evidence="1">
        <name>Zn(2+)</name>
        <dbReference type="ChEBI" id="CHEBI:29105"/>
    </cofactor>
</comment>
<dbReference type="Gene3D" id="2.30.40.10">
    <property type="entry name" value="Urease, subunit C, domain 1"/>
    <property type="match status" value="1"/>
</dbReference>
<feature type="chain" id="PRO_5020757874" description="Amidohydrolase-related domain-containing protein" evidence="5">
    <location>
        <begin position="23"/>
        <end position="506"/>
    </location>
</feature>
<sequence length="506" mass="55386">MQSHKVALSVFAILYHAAVAACAHSKLLTGGTIIAYDEETRLPKVIRDGSLLVRGDRIDWISDAALPDNAVTGDVEVIDCTDNIITPGFIDTHRHGWQTVFKTLGSNTTLAEYFFRYSALVAQPLFTPEDLYISQLVGIHEALNAGVTTILDHAHHTWTREFAAAGLDASVDSGARVFWAYAFQNVENFGIPDQISQWRELASAMSSNLTTLGIAYDDFTNDPEGADTSAVVNLARESNVAVLTAHHVDGPWMLGNSPEDLHRVGILNSSIPIVLSHATSLTPRGAQLLRSTNQHVSVTPESEMHYGHLHPTSHLILDQASLGVDTHFTFSTDILTQARMWLQTTRYRVYENTLDRWEIPAGNPFSVNQAFLLATRNGGLALGRKDLGVLAPDAKADIVVWDGRSPSMLGWSDPIAAVILHASVGDIEHVLVDGEFVKRDGKLVIDGYKGVQDRFLKSAKRIQETLKKTPLPPQEGPLFGIGYPYGQVMEIDVQRDEGTGYGPSYA</sequence>
<keyword evidence="5" id="KW-0732">Signal</keyword>
<feature type="domain" description="Amidohydrolase-related" evidence="6">
    <location>
        <begin position="84"/>
        <end position="437"/>
    </location>
</feature>
<evidence type="ECO:0000313" key="7">
    <source>
        <dbReference type="EMBL" id="RYP06296.1"/>
    </source>
</evidence>
<name>A0A4Q4THA8_9PEZI</name>
<evidence type="ECO:0000256" key="3">
    <source>
        <dbReference type="ARBA" id="ARBA00022801"/>
    </source>
</evidence>
<dbReference type="InterPro" id="IPR006680">
    <property type="entry name" value="Amidohydro-rel"/>
</dbReference>
<feature type="signal peptide" evidence="5">
    <location>
        <begin position="1"/>
        <end position="22"/>
    </location>
</feature>
<dbReference type="AlphaFoldDB" id="A0A4Q4THA8"/>
<dbReference type="InterPro" id="IPR051607">
    <property type="entry name" value="Metallo-dep_hydrolases"/>
</dbReference>
<dbReference type="STRING" id="155417.A0A4Q4THA8"/>
<dbReference type="PANTHER" id="PTHR11271">
    <property type="entry name" value="GUANINE DEAMINASE"/>
    <property type="match status" value="1"/>
</dbReference>
<dbReference type="SUPFAM" id="SSF51338">
    <property type="entry name" value="Composite domain of metallo-dependent hydrolases"/>
    <property type="match status" value="2"/>
</dbReference>
<dbReference type="PANTHER" id="PTHR11271:SF37">
    <property type="entry name" value="FAMILY PROTEIN, PUTATIVE (AFU_ORTHOLOGUE AFUA_4G00460)-RELATED"/>
    <property type="match status" value="1"/>
</dbReference>
<protein>
    <recommendedName>
        <fullName evidence="6">Amidohydrolase-related domain-containing protein</fullName>
    </recommendedName>
</protein>
<dbReference type="GO" id="GO:0019239">
    <property type="term" value="F:deaminase activity"/>
    <property type="evidence" value="ECO:0007669"/>
    <property type="project" value="TreeGrafter"/>
</dbReference>
<gene>
    <name evidence="7" type="ORF">DL764_003223</name>
</gene>
<keyword evidence="8" id="KW-1185">Reference proteome</keyword>
<accession>A0A4Q4THA8</accession>
<evidence type="ECO:0000256" key="1">
    <source>
        <dbReference type="ARBA" id="ARBA00001947"/>
    </source>
</evidence>
<dbReference type="SUPFAM" id="SSF51556">
    <property type="entry name" value="Metallo-dependent hydrolases"/>
    <property type="match status" value="1"/>
</dbReference>
<dbReference type="Gene3D" id="3.20.20.140">
    <property type="entry name" value="Metal-dependent hydrolases"/>
    <property type="match status" value="1"/>
</dbReference>
<dbReference type="GO" id="GO:0005829">
    <property type="term" value="C:cytosol"/>
    <property type="evidence" value="ECO:0007669"/>
    <property type="project" value="TreeGrafter"/>
</dbReference>
<keyword evidence="2" id="KW-0479">Metal-binding</keyword>
<dbReference type="PROSITE" id="PS51257">
    <property type="entry name" value="PROKAR_LIPOPROTEIN"/>
    <property type="match status" value="1"/>
</dbReference>
<dbReference type="Proteomes" id="UP000293360">
    <property type="component" value="Unassembled WGS sequence"/>
</dbReference>
<dbReference type="Pfam" id="PF01979">
    <property type="entry name" value="Amidohydro_1"/>
    <property type="match status" value="1"/>
</dbReference>